<evidence type="ECO:0000259" key="6">
    <source>
        <dbReference type="PROSITE" id="PS51211"/>
    </source>
</evidence>
<evidence type="ECO:0000313" key="7">
    <source>
        <dbReference type="EMBL" id="KAH9366454.1"/>
    </source>
</evidence>
<dbReference type="PANTHER" id="PTHR23345:SF15">
    <property type="entry name" value="VITELLOGENIN 1-RELATED"/>
    <property type="match status" value="1"/>
</dbReference>
<reference evidence="7 8" key="1">
    <citation type="journal article" date="2020" name="Cell">
        <title>Large-Scale Comparative Analyses of Tick Genomes Elucidate Their Genetic Diversity and Vector Capacities.</title>
        <authorList>
            <consortium name="Tick Genome and Microbiome Consortium (TIGMIC)"/>
            <person name="Jia N."/>
            <person name="Wang J."/>
            <person name="Shi W."/>
            <person name="Du L."/>
            <person name="Sun Y."/>
            <person name="Zhan W."/>
            <person name="Jiang J.F."/>
            <person name="Wang Q."/>
            <person name="Zhang B."/>
            <person name="Ji P."/>
            <person name="Bell-Sakyi L."/>
            <person name="Cui X.M."/>
            <person name="Yuan T.T."/>
            <person name="Jiang B.G."/>
            <person name="Yang W.F."/>
            <person name="Lam T.T."/>
            <person name="Chang Q.C."/>
            <person name="Ding S.J."/>
            <person name="Wang X.J."/>
            <person name="Zhu J.G."/>
            <person name="Ruan X.D."/>
            <person name="Zhao L."/>
            <person name="Wei J.T."/>
            <person name="Ye R.Z."/>
            <person name="Que T.C."/>
            <person name="Du C.H."/>
            <person name="Zhou Y.H."/>
            <person name="Cheng J.X."/>
            <person name="Dai P.F."/>
            <person name="Guo W.B."/>
            <person name="Han X.H."/>
            <person name="Huang E.J."/>
            <person name="Li L.F."/>
            <person name="Wei W."/>
            <person name="Gao Y.C."/>
            <person name="Liu J.Z."/>
            <person name="Shao H.Z."/>
            <person name="Wang X."/>
            <person name="Wang C.C."/>
            <person name="Yang T.C."/>
            <person name="Huo Q.B."/>
            <person name="Li W."/>
            <person name="Chen H.Y."/>
            <person name="Chen S.E."/>
            <person name="Zhou L.G."/>
            <person name="Ni X.B."/>
            <person name="Tian J.H."/>
            <person name="Sheng Y."/>
            <person name="Liu T."/>
            <person name="Pan Y.S."/>
            <person name="Xia L.Y."/>
            <person name="Li J."/>
            <person name="Zhao F."/>
            <person name="Cao W.C."/>
        </authorList>
    </citation>
    <scope>NUCLEOTIDE SEQUENCE [LARGE SCALE GENOMIC DNA]</scope>
    <source>
        <strain evidence="7">HaeL-2018</strain>
    </source>
</reference>
<gene>
    <name evidence="7" type="ORF">HPB48_022818</name>
</gene>
<dbReference type="Gene3D" id="2.30.230.10">
    <property type="entry name" value="Lipovitellin, beta-sheet shell regions, chain A"/>
    <property type="match status" value="1"/>
</dbReference>
<dbReference type="GO" id="GO:0045735">
    <property type="term" value="F:nutrient reservoir activity"/>
    <property type="evidence" value="ECO:0007669"/>
    <property type="project" value="UniProtKB-KW"/>
</dbReference>
<dbReference type="Gene3D" id="1.25.10.20">
    <property type="entry name" value="Vitellinogen, superhelical"/>
    <property type="match status" value="1"/>
</dbReference>
<dbReference type="InterPro" id="IPR001747">
    <property type="entry name" value="Vitellogenin_N"/>
</dbReference>
<evidence type="ECO:0000256" key="2">
    <source>
        <dbReference type="ARBA" id="ARBA00022761"/>
    </source>
</evidence>
<dbReference type="InterPro" id="IPR050733">
    <property type="entry name" value="Vitellogenin/Apolipophorin"/>
</dbReference>
<dbReference type="VEuPathDB" id="VectorBase:HLOH_059153"/>
<dbReference type="SMART" id="SM00638">
    <property type="entry name" value="LPD_N"/>
    <property type="match status" value="1"/>
</dbReference>
<keyword evidence="4" id="KW-0325">Glycoprotein</keyword>
<dbReference type="InterPro" id="IPR015816">
    <property type="entry name" value="Vitellinogen_b-sht_N"/>
</dbReference>
<organism evidence="7 8">
    <name type="scientific">Haemaphysalis longicornis</name>
    <name type="common">Bush tick</name>
    <dbReference type="NCBI Taxonomy" id="44386"/>
    <lineage>
        <taxon>Eukaryota</taxon>
        <taxon>Metazoa</taxon>
        <taxon>Ecdysozoa</taxon>
        <taxon>Arthropoda</taxon>
        <taxon>Chelicerata</taxon>
        <taxon>Arachnida</taxon>
        <taxon>Acari</taxon>
        <taxon>Parasitiformes</taxon>
        <taxon>Ixodida</taxon>
        <taxon>Ixodoidea</taxon>
        <taxon>Ixodidae</taxon>
        <taxon>Haemaphysalinae</taxon>
        <taxon>Haemaphysalis</taxon>
    </lineage>
</organism>
<dbReference type="Proteomes" id="UP000821853">
    <property type="component" value="Chromosome 2"/>
</dbReference>
<dbReference type="SUPFAM" id="SSF56968">
    <property type="entry name" value="Lipovitellin-phosvitin complex, beta-sheet shell regions"/>
    <property type="match status" value="2"/>
</dbReference>
<evidence type="ECO:0000256" key="1">
    <source>
        <dbReference type="ARBA" id="ARBA00022729"/>
    </source>
</evidence>
<evidence type="ECO:0000256" key="5">
    <source>
        <dbReference type="PROSITE-ProRule" id="PRU00557"/>
    </source>
</evidence>
<evidence type="ECO:0000256" key="3">
    <source>
        <dbReference type="ARBA" id="ARBA00023157"/>
    </source>
</evidence>
<comment type="caution">
    <text evidence="7">The sequence shown here is derived from an EMBL/GenBank/DDBJ whole genome shotgun (WGS) entry which is preliminary data.</text>
</comment>
<dbReference type="SMART" id="SM01169">
    <property type="entry name" value="DUF1943"/>
    <property type="match status" value="1"/>
</dbReference>
<proteinExistence type="predicted"/>
<dbReference type="GO" id="GO:0005319">
    <property type="term" value="F:lipid transporter activity"/>
    <property type="evidence" value="ECO:0007669"/>
    <property type="project" value="InterPro"/>
</dbReference>
<dbReference type="SUPFAM" id="SSF48431">
    <property type="entry name" value="Lipovitellin-phosvitin complex, superhelical domain"/>
    <property type="match status" value="1"/>
</dbReference>
<dbReference type="InterPro" id="IPR015819">
    <property type="entry name" value="Lipid_transp_b-sht_shell"/>
</dbReference>
<sequence>MVPHKMGRSHAGNSNGDIQSRDRFLRFSRTVTAAEPVPQTSDSVVYKVRATVSLKSPEFTVTEGAALQYAGDLALHKVAQDTYVARFLNFSVAKYEHLYGDLENLTAVPLNESVLLLDEVEPVDLSQQLSYPVKFELSSGKVVKYEVSKEVSTWALNVYKSLLTLLQSQVELPQEVPTVVNRFEDGVSGYCRVTYEVHSLTKNLFTEGRVFNVTKTKYLDDCKLTRPVHSVVGNLHKGYHAVCRKHLPDNFLPGFQEETSAFEARPFVGCPEGFSPTDSPVTAHEVSYYNVSESVLEGALSDSLTVLPLLTGEVVVRTRLQLQLATLYGPPTTPVETLGEPHTSLEQHLPEAKEILDLPVYSLLVSGPEEVKAEVFTQVLEQVTDELVSLELEVETKKTPALLLKLVHMVSLFNTEQLKQVMPQALHQKATELEPKDQVLRALYVDLLGKAGSKSAFEVAAYLVKENVLTRFEVTRLFRDLSVYKAYVDKDTLDLLLDLCKATEVALEPLLKVAVCETFGHAVHKACSSKVFVRPVPLKSNWRRIPKIKSRYEEDPELKVRKEDLVYEPVQRLVLPEEKRCTFADLDQYVQALEEALKTTKDFKLLVAYVNALGKMAKPEVLPVLVSYLNGTAENLYDFVDEEEEPTEAVYFVKKAVLLALHHVVEYFPKEVSPLVRAVLLNESEPIDVRTLAFDAWVKSVPTKWELQHVSIAVKLSRSLELKSYVYTAFTHLLKDKHPASSLLVSRLRGIFVHVEALNVGPRYSTFLQKTYYDAHKHLGLEFLLKHIANNVSFFPTFAHAAFKYNLGPLVQTVLETKVLLKGSEKLLDEVFSRNGGLLQKVTQALAGQATPYEKYERNYHETPTYTVVKELGIVTRKVESPKAVLFAKFLDGESVLPLDREVLEDLKKEVLELAVKVGKEGVLNKHYVRLVLPKKVAHVEPTVVGLPVVHTLLHPVLVSLKLKDVSVQATAQPLSVLPETLTVTGTVQPFLLSVKQSRVFVPVEVTEEAPSVLLTNVHHLHLKGLLSLEYDTKVQKKVKVSVKPSFGSVLLSAVCSEHVLDKHSPFVQLEKPLLDVNKCVETIEKPFVYHRTYGAKVFNLEVDAVSHGPYPPLPLYGKLYQYKSELVSNLVKYLTHMGTKQHVLRLKVLPTVEDPVTEYTATFKYSDNLDYLMKTTLDKVYVPYTQHDSSEEEYREQMLFSRKTERRRFRPSWPFKPNPK</sequence>
<evidence type="ECO:0000313" key="8">
    <source>
        <dbReference type="Proteomes" id="UP000821853"/>
    </source>
</evidence>
<dbReference type="PANTHER" id="PTHR23345">
    <property type="entry name" value="VITELLOGENIN-RELATED"/>
    <property type="match status" value="1"/>
</dbReference>
<protein>
    <recommendedName>
        <fullName evidence="6">Vitellogenin domain-containing protein</fullName>
    </recommendedName>
</protein>
<evidence type="ECO:0000256" key="4">
    <source>
        <dbReference type="ARBA" id="ARBA00023180"/>
    </source>
</evidence>
<dbReference type="Pfam" id="PF01347">
    <property type="entry name" value="Vitellogenin_N"/>
    <property type="match status" value="2"/>
</dbReference>
<dbReference type="PROSITE" id="PS51211">
    <property type="entry name" value="VITELLOGENIN"/>
    <property type="match status" value="1"/>
</dbReference>
<keyword evidence="8" id="KW-1185">Reference proteome</keyword>
<dbReference type="OrthoDB" id="160294at2759"/>
<dbReference type="OMA" id="YERNYHE"/>
<keyword evidence="3" id="KW-1015">Disulfide bond</keyword>
<dbReference type="InterPro" id="IPR011030">
    <property type="entry name" value="Lipovitellin_superhlx_dom"/>
</dbReference>
<feature type="domain" description="Vitellogenin" evidence="6">
    <location>
        <begin position="38"/>
        <end position="800"/>
    </location>
</feature>
<dbReference type="Pfam" id="PF09172">
    <property type="entry name" value="Vit_open_b-sht"/>
    <property type="match status" value="1"/>
</dbReference>
<keyword evidence="2" id="KW-0758">Storage protein</keyword>
<dbReference type="EMBL" id="JABSTR010000004">
    <property type="protein sequence ID" value="KAH9366454.1"/>
    <property type="molecule type" value="Genomic_DNA"/>
</dbReference>
<dbReference type="InterPro" id="IPR015255">
    <property type="entry name" value="Vitellinogen_open_b-sht"/>
</dbReference>
<dbReference type="AlphaFoldDB" id="A0A9J6FJN5"/>
<accession>A0A9J6FJN5</accession>
<comment type="caution">
    <text evidence="5">Lacks conserved residue(s) required for the propagation of feature annotation.</text>
</comment>
<name>A0A9J6FJN5_HAELO</name>
<keyword evidence="1" id="KW-0732">Signal</keyword>